<evidence type="ECO:0008006" key="3">
    <source>
        <dbReference type="Google" id="ProtNLM"/>
    </source>
</evidence>
<sequence length="146" mass="16010">MLKIKGFSLVEVLVSMLVASIALLGLAATQLKSLQYATNSFDYTVSLILGQNAMERVWSQLCVIQYNNPALYNDADFQSFLQPSQALQSKFQVVMPEGFSNGMNITVAWQDDRIGVTDDGTNQQDGSNQVQINATFVQLPPACLPT</sequence>
<dbReference type="EMBL" id="CAMAPD010000013">
    <property type="protein sequence ID" value="CAH9062452.1"/>
    <property type="molecule type" value="Genomic_DNA"/>
</dbReference>
<name>A0ABN8UQH3_9GAMM</name>
<evidence type="ECO:0000313" key="2">
    <source>
        <dbReference type="Proteomes" id="UP001152485"/>
    </source>
</evidence>
<dbReference type="RefSeq" id="WP_261593997.1">
    <property type="nucleotide sequence ID" value="NZ_CAMAPD010000013.1"/>
</dbReference>
<proteinExistence type="predicted"/>
<dbReference type="PROSITE" id="PS00409">
    <property type="entry name" value="PROKAR_NTER_METHYL"/>
    <property type="match status" value="1"/>
</dbReference>
<gene>
    <name evidence="1" type="ORF">PSECIP111951_02692</name>
</gene>
<dbReference type="NCBIfam" id="TIGR02532">
    <property type="entry name" value="IV_pilin_GFxxxE"/>
    <property type="match status" value="1"/>
</dbReference>
<dbReference type="InterPro" id="IPR012902">
    <property type="entry name" value="N_methyl_site"/>
</dbReference>
<dbReference type="Proteomes" id="UP001152485">
    <property type="component" value="Unassembled WGS sequence"/>
</dbReference>
<organism evidence="1 2">
    <name type="scientific">Pseudoalteromonas holothuriae</name>
    <dbReference type="NCBI Taxonomy" id="2963714"/>
    <lineage>
        <taxon>Bacteria</taxon>
        <taxon>Pseudomonadati</taxon>
        <taxon>Pseudomonadota</taxon>
        <taxon>Gammaproteobacteria</taxon>
        <taxon>Alteromonadales</taxon>
        <taxon>Pseudoalteromonadaceae</taxon>
        <taxon>Pseudoalteromonas</taxon>
    </lineage>
</organism>
<protein>
    <recommendedName>
        <fullName evidence="3">Prepilin-type N-terminal cleavage/methylation domain-containing protein</fullName>
    </recommendedName>
</protein>
<dbReference type="Pfam" id="PF07963">
    <property type="entry name" value="N_methyl"/>
    <property type="match status" value="1"/>
</dbReference>
<evidence type="ECO:0000313" key="1">
    <source>
        <dbReference type="EMBL" id="CAH9062452.1"/>
    </source>
</evidence>
<reference evidence="1 2" key="1">
    <citation type="submission" date="2022-07" db="EMBL/GenBank/DDBJ databases">
        <authorList>
            <person name="Criscuolo A."/>
        </authorList>
    </citation>
    <scope>NUCLEOTIDE SEQUENCE [LARGE SCALE GENOMIC DNA]</scope>
    <source>
        <strain evidence="2">CIP 111951</strain>
    </source>
</reference>
<accession>A0ABN8UQH3</accession>
<comment type="caution">
    <text evidence="1">The sequence shown here is derived from an EMBL/GenBank/DDBJ whole genome shotgun (WGS) entry which is preliminary data.</text>
</comment>